<dbReference type="AlphaFoldDB" id="A0A1B0CN67"/>
<keyword evidence="3" id="KW-1185">Reference proteome</keyword>
<dbReference type="PANTHER" id="PTHR47204">
    <property type="entry name" value="OS02G0168900 PROTEIN"/>
    <property type="match status" value="1"/>
</dbReference>
<evidence type="ECO:0000313" key="2">
    <source>
        <dbReference type="EnsemblMetazoa" id="LLOJ006151-PA"/>
    </source>
</evidence>
<dbReference type="GO" id="GO:0032299">
    <property type="term" value="C:ribonuclease H2 complex"/>
    <property type="evidence" value="ECO:0007669"/>
    <property type="project" value="InterPro"/>
</dbReference>
<dbReference type="EnsemblMetazoa" id="LLOJ006151-RA">
    <property type="protein sequence ID" value="LLOJ006151-PA"/>
    <property type="gene ID" value="LLOJ006151"/>
</dbReference>
<sequence length="129" mass="14251">MTTKIATEGCSSAPSVTMHFIPAETNTSGATKVEKYFENFIKKQNGVVLTNSLRGYPLVGNEFALPDTHRGLVLTSSKSDSSTMKVSGQFEAFTYWNYDMNPSKNDALTQAMDWLDISEALHGEQEDTE</sequence>
<dbReference type="PANTHER" id="PTHR47204:SF1">
    <property type="entry name" value="RIBONUCLEASE H2 SUBUNIT C"/>
    <property type="match status" value="1"/>
</dbReference>
<proteinExistence type="predicted"/>
<dbReference type="GO" id="GO:0006401">
    <property type="term" value="P:RNA catabolic process"/>
    <property type="evidence" value="ECO:0007669"/>
    <property type="project" value="InterPro"/>
</dbReference>
<reference evidence="3" key="1">
    <citation type="submission" date="2012-05" db="EMBL/GenBank/DDBJ databases">
        <title>Whole Genome Assembly of Lutzomyia longipalpis.</title>
        <authorList>
            <person name="Richards S."/>
            <person name="Qu C."/>
            <person name="Dillon R."/>
            <person name="Worley K."/>
            <person name="Scherer S."/>
            <person name="Batterton M."/>
            <person name="Taylor A."/>
            <person name="Hawes A."/>
            <person name="Hernandez B."/>
            <person name="Kovar C."/>
            <person name="Mandapat C."/>
            <person name="Pham C."/>
            <person name="Qu C."/>
            <person name="Jing C."/>
            <person name="Bess C."/>
            <person name="Bandaranaike D."/>
            <person name="Ngo D."/>
            <person name="Ongeri F."/>
            <person name="Arias F."/>
            <person name="Lara F."/>
            <person name="Weissenberger G."/>
            <person name="Kamau G."/>
            <person name="Han H."/>
            <person name="Shen H."/>
            <person name="Dinh H."/>
            <person name="Khalil I."/>
            <person name="Jones J."/>
            <person name="Shafer J."/>
            <person name="Jayaseelan J."/>
            <person name="Quiroz J."/>
            <person name="Blankenburg K."/>
            <person name="Nguyen L."/>
            <person name="Jackson L."/>
            <person name="Francisco L."/>
            <person name="Tang L.-Y."/>
            <person name="Pu L.-L."/>
            <person name="Perales L."/>
            <person name="Lorensuhewa L."/>
            <person name="Munidasa M."/>
            <person name="Coyle M."/>
            <person name="Taylor M."/>
            <person name="Puazo M."/>
            <person name="Firestine M."/>
            <person name="Scheel M."/>
            <person name="Javaid M."/>
            <person name="Wang M."/>
            <person name="Li M."/>
            <person name="Tabassum N."/>
            <person name="Saada N."/>
            <person name="Osuji N."/>
            <person name="Aqrawi P."/>
            <person name="Fu Q."/>
            <person name="Thornton R."/>
            <person name="Raj R."/>
            <person name="Goodspeed R."/>
            <person name="Mata R."/>
            <person name="Najjar R."/>
            <person name="Gubbala S."/>
            <person name="Lee S."/>
            <person name="Denson S."/>
            <person name="Patil S."/>
            <person name="Macmil S."/>
            <person name="Qi S."/>
            <person name="Matskevitch T."/>
            <person name="Palculict T."/>
            <person name="Mathew T."/>
            <person name="Vee V."/>
            <person name="Velamala V."/>
            <person name="Korchina V."/>
            <person name="Cai W."/>
            <person name="Liu W."/>
            <person name="Dai W."/>
            <person name="Zou X."/>
            <person name="Zhu Y."/>
            <person name="Zhang Y."/>
            <person name="Wu Y.-Q."/>
            <person name="Xin Y."/>
            <person name="Nazarath L."/>
            <person name="Kovar C."/>
            <person name="Han Y."/>
            <person name="Muzny D."/>
            <person name="Gibbs R."/>
        </authorList>
    </citation>
    <scope>NUCLEOTIDE SEQUENCE [LARGE SCALE GENOMIC DNA]</scope>
    <source>
        <strain evidence="3">Jacobina</strain>
    </source>
</reference>
<organism evidence="2 3">
    <name type="scientific">Lutzomyia longipalpis</name>
    <name type="common">Sand fly</name>
    <dbReference type="NCBI Taxonomy" id="7200"/>
    <lineage>
        <taxon>Eukaryota</taxon>
        <taxon>Metazoa</taxon>
        <taxon>Ecdysozoa</taxon>
        <taxon>Arthropoda</taxon>
        <taxon>Hexapoda</taxon>
        <taxon>Insecta</taxon>
        <taxon>Pterygota</taxon>
        <taxon>Neoptera</taxon>
        <taxon>Endopterygota</taxon>
        <taxon>Diptera</taxon>
        <taxon>Nematocera</taxon>
        <taxon>Psychodoidea</taxon>
        <taxon>Psychodidae</taxon>
        <taxon>Lutzomyia</taxon>
        <taxon>Lutzomyia</taxon>
    </lineage>
</organism>
<dbReference type="InterPro" id="IPR013924">
    <property type="entry name" value="RNase_H2_suC"/>
</dbReference>
<dbReference type="EMBL" id="GITU01007829">
    <property type="protein sequence ID" value="MBC1176532.1"/>
    <property type="molecule type" value="Transcribed_RNA"/>
</dbReference>
<dbReference type="VEuPathDB" id="VectorBase:LLONM1_002563"/>
<dbReference type="CDD" id="cd09271">
    <property type="entry name" value="RNase_H2-C"/>
    <property type="match status" value="1"/>
</dbReference>
<dbReference type="Proteomes" id="UP000092461">
    <property type="component" value="Unassembled WGS sequence"/>
</dbReference>
<reference evidence="2" key="3">
    <citation type="submission" date="2020-05" db="UniProtKB">
        <authorList>
            <consortium name="EnsemblMetazoa"/>
        </authorList>
    </citation>
    <scope>IDENTIFICATION</scope>
    <source>
        <strain evidence="2">Jacobina</strain>
    </source>
</reference>
<dbReference type="Pfam" id="PF08615">
    <property type="entry name" value="RNase_H2_suC"/>
    <property type="match status" value="1"/>
</dbReference>
<evidence type="ECO:0000313" key="1">
    <source>
        <dbReference type="EMBL" id="MBC1176532.1"/>
    </source>
</evidence>
<reference evidence="1" key="2">
    <citation type="journal article" date="2020" name="BMC">
        <title>Leishmania infection induces a limited differential gene expression in the sand fly midgut.</title>
        <authorList>
            <person name="Coutinho-Abreu I.V."/>
            <person name="Serafim T.D."/>
            <person name="Meneses C."/>
            <person name="Kamhawi S."/>
            <person name="Oliveira F."/>
            <person name="Valenzuela J.G."/>
        </authorList>
    </citation>
    <scope>NUCLEOTIDE SEQUENCE</scope>
    <source>
        <strain evidence="1">Jacobina</strain>
        <tissue evidence="1">Midgut</tissue>
    </source>
</reference>
<protein>
    <submittedName>
        <fullName evidence="1">Putative ribonuclease h2 non-catalytic subunit</fullName>
    </submittedName>
</protein>
<dbReference type="VEuPathDB" id="VectorBase:LLOJ006151"/>
<dbReference type="EMBL" id="AJWK01019865">
    <property type="status" value="NOT_ANNOTATED_CDS"/>
    <property type="molecule type" value="Genomic_DNA"/>
</dbReference>
<accession>A0A1B0CN67</accession>
<name>A0A1B0CN67_LUTLO</name>
<evidence type="ECO:0000313" key="3">
    <source>
        <dbReference type="Proteomes" id="UP000092461"/>
    </source>
</evidence>
<dbReference type="Gene3D" id="2.40.128.680">
    <property type="match status" value="1"/>
</dbReference>